<feature type="binding site" evidence="6">
    <location>
        <begin position="87"/>
        <end position="91"/>
    </location>
    <ligand>
        <name>ATP</name>
        <dbReference type="ChEBI" id="CHEBI:30616"/>
    </ligand>
</feature>
<dbReference type="Gene3D" id="3.50.7.10">
    <property type="entry name" value="GroEL"/>
    <property type="match status" value="1"/>
</dbReference>
<dbReference type="HAMAP" id="MF_00600">
    <property type="entry name" value="CH60"/>
    <property type="match status" value="1"/>
</dbReference>
<name>F6B7C4_DESCC</name>
<dbReference type="NCBIfam" id="NF009488">
    <property type="entry name" value="PRK12850.1"/>
    <property type="match status" value="1"/>
</dbReference>
<protein>
    <recommendedName>
        <fullName evidence="6">Chaperonin GroEL</fullName>
        <ecNumber evidence="6">5.6.1.7</ecNumber>
    </recommendedName>
    <alternativeName>
        <fullName evidence="6">60 kDa chaperonin</fullName>
    </alternativeName>
    <alternativeName>
        <fullName evidence="6">Chaperonin-60</fullName>
        <shortName evidence="6">Cpn60</shortName>
    </alternativeName>
</protein>
<dbReference type="PANTHER" id="PTHR45633">
    <property type="entry name" value="60 KDA HEAT SHOCK PROTEIN, MITOCHONDRIAL"/>
    <property type="match status" value="1"/>
</dbReference>
<comment type="caution">
    <text evidence="6">Lacks conserved residue(s) required for the propagation of feature annotation.</text>
</comment>
<keyword evidence="5 6" id="KW-0413">Isomerase</keyword>
<dbReference type="FunFam" id="1.10.560.10:FF:000001">
    <property type="entry name" value="60 kDa chaperonin"/>
    <property type="match status" value="1"/>
</dbReference>
<dbReference type="Gene3D" id="3.30.260.10">
    <property type="entry name" value="TCP-1-like chaperonin intermediate domain"/>
    <property type="match status" value="1"/>
</dbReference>
<proteinExistence type="inferred from homology"/>
<dbReference type="GO" id="GO:0051082">
    <property type="term" value="F:unfolded protein binding"/>
    <property type="evidence" value="ECO:0007669"/>
    <property type="project" value="UniProtKB-UniRule"/>
</dbReference>
<dbReference type="CDD" id="cd03344">
    <property type="entry name" value="GroEL"/>
    <property type="match status" value="1"/>
</dbReference>
<reference evidence="10 11" key="1">
    <citation type="submission" date="2011-05" db="EMBL/GenBank/DDBJ databases">
        <title>Complete sequence of Desulfotomaculum carboxydivorans CO-1-SRB.</title>
        <authorList>
            <consortium name="US DOE Joint Genome Institute"/>
            <person name="Lucas S."/>
            <person name="Han J."/>
            <person name="Lapidus A."/>
            <person name="Cheng J.-F."/>
            <person name="Goodwin L."/>
            <person name="Pitluck S."/>
            <person name="Peters L."/>
            <person name="Mikhailova N."/>
            <person name="Lu M."/>
            <person name="Han C."/>
            <person name="Tapia R."/>
            <person name="Land M."/>
            <person name="Hauser L."/>
            <person name="Kyrpides N."/>
            <person name="Ivanova N."/>
            <person name="Pagani I."/>
            <person name="Stams A."/>
            <person name="Plugge C."/>
            <person name="Muyzer G."/>
            <person name="Kuever J."/>
            <person name="Parshina S."/>
            <person name="Ivanova A."/>
            <person name="Nazina T."/>
            <person name="Woyke T."/>
        </authorList>
    </citation>
    <scope>NUCLEOTIDE SEQUENCE [LARGE SCALE GENOMIC DNA]</scope>
    <source>
        <strain evidence="11">DSM 14880 / VKM B-2319 / CO-1-SRB</strain>
    </source>
</reference>
<dbReference type="InterPro" id="IPR027410">
    <property type="entry name" value="TCP-1-like_intermed_sf"/>
</dbReference>
<dbReference type="GO" id="GO:0042026">
    <property type="term" value="P:protein refolding"/>
    <property type="evidence" value="ECO:0007669"/>
    <property type="project" value="UniProtKB-UniRule"/>
</dbReference>
<dbReference type="KEGG" id="dca:Desca_0481"/>
<evidence type="ECO:0000256" key="2">
    <source>
        <dbReference type="ARBA" id="ARBA00022741"/>
    </source>
</evidence>
<gene>
    <name evidence="6" type="primary">groEL</name>
    <name evidence="6" type="synonym">groL</name>
    <name evidence="10" type="ordered locus">Desca_0481</name>
</gene>
<evidence type="ECO:0000256" key="1">
    <source>
        <dbReference type="ARBA" id="ARBA00006607"/>
    </source>
</evidence>
<dbReference type="InterPro" id="IPR027413">
    <property type="entry name" value="GROEL-like_equatorial_sf"/>
</dbReference>
<evidence type="ECO:0000256" key="6">
    <source>
        <dbReference type="HAMAP-Rule" id="MF_00600"/>
    </source>
</evidence>
<keyword evidence="2 6" id="KW-0547">Nucleotide-binding</keyword>
<dbReference type="AlphaFoldDB" id="F6B7C4"/>
<dbReference type="InterPro" id="IPR002423">
    <property type="entry name" value="Cpn60/GroEL/TCP-1"/>
</dbReference>
<keyword evidence="11" id="KW-1185">Reference proteome</keyword>
<feature type="coiled-coil region" evidence="9">
    <location>
        <begin position="339"/>
        <end position="366"/>
    </location>
</feature>
<keyword evidence="9" id="KW-0175">Coiled coil</keyword>
<keyword evidence="3 6" id="KW-0067">ATP-binding</keyword>
<dbReference type="InterPro" id="IPR027409">
    <property type="entry name" value="GroEL-like_apical_dom_sf"/>
</dbReference>
<dbReference type="GO" id="GO:0140662">
    <property type="term" value="F:ATP-dependent protein folding chaperone"/>
    <property type="evidence" value="ECO:0007669"/>
    <property type="project" value="InterPro"/>
</dbReference>
<evidence type="ECO:0000256" key="9">
    <source>
        <dbReference type="SAM" id="Coils"/>
    </source>
</evidence>
<keyword evidence="4 6" id="KW-0143">Chaperone</keyword>
<dbReference type="NCBIfam" id="NF009489">
    <property type="entry name" value="PRK12851.1"/>
    <property type="match status" value="1"/>
</dbReference>
<evidence type="ECO:0000256" key="4">
    <source>
        <dbReference type="ARBA" id="ARBA00023186"/>
    </source>
</evidence>
<evidence type="ECO:0000313" key="11">
    <source>
        <dbReference type="Proteomes" id="UP000009226"/>
    </source>
</evidence>
<feature type="binding site" evidence="6">
    <location>
        <begin position="30"/>
        <end position="33"/>
    </location>
    <ligand>
        <name>ATP</name>
        <dbReference type="ChEBI" id="CHEBI:30616"/>
    </ligand>
</feature>
<dbReference type="PRINTS" id="PR00298">
    <property type="entry name" value="CHAPERONIN60"/>
</dbReference>
<comment type="similarity">
    <text evidence="1 6 7">Belongs to the chaperonin (HSP60) family.</text>
</comment>
<dbReference type="STRING" id="868595.Desca_0481"/>
<dbReference type="NCBIfam" id="NF000592">
    <property type="entry name" value="PRK00013.1"/>
    <property type="match status" value="1"/>
</dbReference>
<feature type="binding site" evidence="6">
    <location>
        <begin position="478"/>
        <end position="480"/>
    </location>
    <ligand>
        <name>ATP</name>
        <dbReference type="ChEBI" id="CHEBI:30616"/>
    </ligand>
</feature>
<dbReference type="NCBIfam" id="NF009487">
    <property type="entry name" value="PRK12849.1"/>
    <property type="match status" value="1"/>
</dbReference>
<dbReference type="SUPFAM" id="SSF48592">
    <property type="entry name" value="GroEL equatorial domain-like"/>
    <property type="match status" value="1"/>
</dbReference>
<dbReference type="Gene3D" id="1.10.560.10">
    <property type="entry name" value="GroEL-like equatorial domain"/>
    <property type="match status" value="1"/>
</dbReference>
<comment type="subunit">
    <text evidence="6 8">Forms a cylinder of 14 subunits composed of two heptameric rings stacked back-to-back. Interacts with the co-chaperonin GroES.</text>
</comment>
<comment type="subcellular location">
    <subcellularLocation>
        <location evidence="6">Cytoplasm</location>
    </subcellularLocation>
</comment>
<accession>F6B7C4</accession>
<dbReference type="InterPro" id="IPR018370">
    <property type="entry name" value="Chaperonin_Cpn60_CS"/>
</dbReference>
<dbReference type="GO" id="GO:0016853">
    <property type="term" value="F:isomerase activity"/>
    <property type="evidence" value="ECO:0007669"/>
    <property type="project" value="UniProtKB-KW"/>
</dbReference>
<dbReference type="Proteomes" id="UP000009226">
    <property type="component" value="Chromosome"/>
</dbReference>
<dbReference type="EMBL" id="CP002736">
    <property type="protein sequence ID" value="AEF93374.1"/>
    <property type="molecule type" value="Genomic_DNA"/>
</dbReference>
<evidence type="ECO:0000256" key="5">
    <source>
        <dbReference type="ARBA" id="ARBA00023235"/>
    </source>
</evidence>
<feature type="binding site" evidence="6">
    <location>
        <position position="494"/>
    </location>
    <ligand>
        <name>ATP</name>
        <dbReference type="ChEBI" id="CHEBI:30616"/>
    </ligand>
</feature>
<dbReference type="NCBIfam" id="TIGR02348">
    <property type="entry name" value="GroEL"/>
    <property type="match status" value="1"/>
</dbReference>
<dbReference type="FunFam" id="3.50.7.10:FF:000001">
    <property type="entry name" value="60 kDa chaperonin"/>
    <property type="match status" value="1"/>
</dbReference>
<dbReference type="GO" id="GO:0005737">
    <property type="term" value="C:cytoplasm"/>
    <property type="evidence" value="ECO:0007669"/>
    <property type="project" value="UniProtKB-SubCell"/>
</dbReference>
<dbReference type="Pfam" id="PF00118">
    <property type="entry name" value="Cpn60_TCP1"/>
    <property type="match status" value="1"/>
</dbReference>
<comment type="function">
    <text evidence="6 8">Together with its co-chaperonin GroES, plays an essential role in assisting protein folding. The GroEL-GroES system forms a nano-cage that allows encapsulation of the non-native substrate proteins and provides a physical environment optimized to promote and accelerate protein folding.</text>
</comment>
<dbReference type="EC" id="5.6.1.7" evidence="6"/>
<dbReference type="GO" id="GO:0005524">
    <property type="term" value="F:ATP binding"/>
    <property type="evidence" value="ECO:0007669"/>
    <property type="project" value="UniProtKB-UniRule"/>
</dbReference>
<organism evidence="10 11">
    <name type="scientific">Desulfotomaculum nigrificans (strain DSM 14880 / VKM B-2319 / CO-1-SRB)</name>
    <name type="common">Desulfotomaculum carboxydivorans</name>
    <dbReference type="NCBI Taxonomy" id="868595"/>
    <lineage>
        <taxon>Bacteria</taxon>
        <taxon>Bacillati</taxon>
        <taxon>Bacillota</taxon>
        <taxon>Clostridia</taxon>
        <taxon>Eubacteriales</taxon>
        <taxon>Desulfotomaculaceae</taxon>
        <taxon>Desulfotomaculum</taxon>
    </lineage>
</organism>
<dbReference type="HOGENOM" id="CLU_016503_3_0_9"/>
<evidence type="ECO:0000313" key="10">
    <source>
        <dbReference type="EMBL" id="AEF93374.1"/>
    </source>
</evidence>
<dbReference type="SUPFAM" id="SSF54849">
    <property type="entry name" value="GroEL-intermediate domain like"/>
    <property type="match status" value="1"/>
</dbReference>
<sequence length="540" mass="57224">MAAKEIIFSEDARKALERGVNALAEAVKVTLGPKGRNVVIDKKFGAPTITNDGVTIAREIELPDHFENMGAQLVKEVATKTNDVAGDGTTTATVLAQALVREGLKNVAAGANPMIIKRGIEKAVEKAVEEIKAMAKTIESKEAIAQVATISANDESIGNLIAEAMEKVGKDGVITVEESQGIGTTLEVVEGMNFDRGYISPYMITDTDKMEASLSDPYILITDKKISSVQDILPVLEKVVQTGNKPVLLICEDLEGEALATLVLNKLRGTLNVVAVKAPGFGDRRKAMLEDIAILTGGTVITEEVGLKLDKATLDMMGTARQVRVKKEETIIVGGAGEQSKIEARIAQIKKQIEETTSDFDREKLQERLAKLAGGVAVIQVGAATEVEMKEKKLRIDDALNATRAAVEEGIVPGGGTAYVDIIAALDSIKLEGDAKTGVEIVKKALEEPLRQIANNAGLEGSVVVEKVKATEKGIGFNAVTEQYVDMIAAGIVDPAKVTRSALQNAASIAAMILTTETLVSEKPEKEAAPNPMAGMGGMM</sequence>
<keyword evidence="6" id="KW-0963">Cytoplasm</keyword>
<feature type="binding site" evidence="6">
    <location>
        <position position="415"/>
    </location>
    <ligand>
        <name>ATP</name>
        <dbReference type="ChEBI" id="CHEBI:30616"/>
    </ligand>
</feature>
<dbReference type="RefSeq" id="WP_013809646.1">
    <property type="nucleotide sequence ID" value="NC_015565.1"/>
</dbReference>
<evidence type="ECO:0000256" key="3">
    <source>
        <dbReference type="ARBA" id="ARBA00022840"/>
    </source>
</evidence>
<dbReference type="SUPFAM" id="SSF52029">
    <property type="entry name" value="GroEL apical domain-like"/>
    <property type="match status" value="1"/>
</dbReference>
<evidence type="ECO:0000256" key="8">
    <source>
        <dbReference type="RuleBase" id="RU000419"/>
    </source>
</evidence>
<dbReference type="PROSITE" id="PS00296">
    <property type="entry name" value="CHAPERONINS_CPN60"/>
    <property type="match status" value="1"/>
</dbReference>
<dbReference type="eggNOG" id="COG0459">
    <property type="taxonomic scope" value="Bacteria"/>
</dbReference>
<dbReference type="InterPro" id="IPR001844">
    <property type="entry name" value="Cpn60/GroEL"/>
</dbReference>
<evidence type="ECO:0000256" key="7">
    <source>
        <dbReference type="RuleBase" id="RU000418"/>
    </source>
</evidence>